<dbReference type="GO" id="GO:0016579">
    <property type="term" value="P:protein deubiquitination"/>
    <property type="evidence" value="ECO:0007669"/>
    <property type="project" value="InterPro"/>
</dbReference>
<comment type="similarity">
    <text evidence="1">Belongs to the peptidase C19 family.</text>
</comment>
<feature type="region of interest" description="Disordered" evidence="2">
    <location>
        <begin position="1006"/>
        <end position="1025"/>
    </location>
</feature>
<dbReference type="InterPro" id="IPR018200">
    <property type="entry name" value="USP_CS"/>
</dbReference>
<dbReference type="InterPro" id="IPR050164">
    <property type="entry name" value="Peptidase_C19"/>
</dbReference>
<evidence type="ECO:0000313" key="5">
    <source>
        <dbReference type="Proteomes" id="UP000275267"/>
    </source>
</evidence>
<dbReference type="EMBL" id="PQIB02000012">
    <property type="protein sequence ID" value="RLM80778.1"/>
    <property type="molecule type" value="Genomic_DNA"/>
</dbReference>
<dbReference type="PANTHER" id="PTHR24006:SF784">
    <property type="entry name" value="OS02G0795000 PROTEIN"/>
    <property type="match status" value="1"/>
</dbReference>
<accession>A0A3L6QJG0</accession>
<evidence type="ECO:0000313" key="4">
    <source>
        <dbReference type="EMBL" id="RLM80778.1"/>
    </source>
</evidence>
<sequence length="1125" mass="124122">MGEAAAEEEEELLHRRIEFHAATRPRPPTAAAAVAMPGGFRMERSLFAGADKRVAAARGGPEGRVFENGESSGGVFELSAARFYLRRIGAGLHNLGNTCYLNSVLQCLTYTEPFVAYLQSSKHRSSCRTAGFCVLCGLQNHVSSALRSTGKILTPVQFVKNLRCISRSFRNSRQEDAHELMVSLLESMHKCCLPSGIPSESPSAYEKSLVHRIFGGRLRSQVRCTRCSHCSNKFDPFLDLSLEIGNAATLMKALYNFTEEELLDGGEKHYSCQQCKQKVAAKKRFLIDKAPSVLIIHLKRFSPFNPLQKIDKKVDFQTTLNLKPFVSNSEGTDLKYSLYGVLVHAGWNTQSGHYYCFVRTSSGLWHNLDDNQVRQVREADVLRQKAYMLFYVCDEVRSSVIHKGNGAASLSEKEMISKKFACMNGAIRSGLVEKTLYFPSISKEDMKLQKHDPDNGRPSDITATSQDQCSNEHSTTEVINALTSKNNEPEEKAPHALPDGVGTLSTKAEQITLVVQREIMSPGQPDVCILEMKSQKLNPDNGESNNISASSQEQCSNEHGNTEVTKDSTSQNNEPVQKASCSHLAGTATFSTKPEQTALANQRETMSTAQPNVCIICDASSDQKVYEKPLQELQLEPDGALTDSGKDFPASALPDACSLCDASSDQKAYEKPLQDLQLEPDGALTDSGKDNPASVFQSCNGADGLLRANEQANEPRTDEFCKPTPNSDATIIAPVVLTEDTAVSDDTITGNDDSTNGNEAKGTEPVKQYDGLIVVKDLSAETIDDKVTAEEQTAVQNNTLGDGQSMVKEVSLMETGHKTGHMADAEYQYNSLDTGGVNCERKICSESSAHVASSEDYVQVMCSGNFVQVEDKGPCHGSLHKNIKIKSKKHVNYPVVNFYFGSKQLLLASLKPRKKRKHKRTRGRSTSDVNPESIANDQQTSTSKTVLTSGISCKSHRRKRSRDTASSEDAIHMYNKKQNLGNSCAAEFTVYKKGSKDATLAGAELGSSFPRSASNPDSGKCGDTDKKGSWNFNLLTRGLRVPRWDDDDIQNTKAAELQYSSSTSIGYVLDEWDEEYDHWRRKKVRKSKRDFSGPNPFQEIENIRSRQRRRLQTDQARSGHQPLRI</sequence>
<feature type="compositionally biased region" description="Basic and acidic residues" evidence="2">
    <location>
        <begin position="447"/>
        <end position="457"/>
    </location>
</feature>
<feature type="compositionally biased region" description="Polar residues" evidence="2">
    <location>
        <begin position="926"/>
        <end position="952"/>
    </location>
</feature>
<dbReference type="CDD" id="cd02661">
    <property type="entry name" value="Peptidase_C19E"/>
    <property type="match status" value="1"/>
</dbReference>
<dbReference type="OrthoDB" id="420187at2759"/>
<feature type="region of interest" description="Disordered" evidence="2">
    <location>
        <begin position="485"/>
        <end position="504"/>
    </location>
</feature>
<proteinExistence type="inferred from homology"/>
<evidence type="ECO:0000256" key="1">
    <source>
        <dbReference type="ARBA" id="ARBA00009085"/>
    </source>
</evidence>
<dbReference type="Gene3D" id="3.90.70.10">
    <property type="entry name" value="Cysteine proteinases"/>
    <property type="match status" value="1"/>
</dbReference>
<feature type="compositionally biased region" description="Polar residues" evidence="2">
    <location>
        <begin position="536"/>
        <end position="559"/>
    </location>
</feature>
<dbReference type="FunFam" id="3.90.70.10:FF:000078">
    <property type="entry name" value="Ubiquitin carboxyl-terminal hydrolase 23"/>
    <property type="match status" value="1"/>
</dbReference>
<feature type="region of interest" description="Disordered" evidence="2">
    <location>
        <begin position="911"/>
        <end position="969"/>
    </location>
</feature>
<dbReference type="AlphaFoldDB" id="A0A3L6QJG0"/>
<dbReference type="PROSITE" id="PS00973">
    <property type="entry name" value="USP_2"/>
    <property type="match status" value="1"/>
</dbReference>
<comment type="caution">
    <text evidence="4">The sequence shown here is derived from an EMBL/GenBank/DDBJ whole genome shotgun (WGS) entry which is preliminary data.</text>
</comment>
<dbReference type="SUPFAM" id="SSF54001">
    <property type="entry name" value="Cysteine proteinases"/>
    <property type="match status" value="1"/>
</dbReference>
<feature type="compositionally biased region" description="Polar residues" evidence="2">
    <location>
        <begin position="461"/>
        <end position="474"/>
    </location>
</feature>
<dbReference type="PANTHER" id="PTHR24006">
    <property type="entry name" value="UBIQUITIN CARBOXYL-TERMINAL HYDROLASE"/>
    <property type="match status" value="1"/>
</dbReference>
<dbReference type="GO" id="GO:0005829">
    <property type="term" value="C:cytosol"/>
    <property type="evidence" value="ECO:0007669"/>
    <property type="project" value="TreeGrafter"/>
</dbReference>
<dbReference type="STRING" id="4540.A0A3L6QJG0"/>
<dbReference type="InterPro" id="IPR028889">
    <property type="entry name" value="USP"/>
</dbReference>
<dbReference type="Pfam" id="PF00443">
    <property type="entry name" value="UCH"/>
    <property type="match status" value="1"/>
</dbReference>
<name>A0A3L6QJG0_PANMI</name>
<gene>
    <name evidence="4" type="ORF">C2845_PM12G29600</name>
</gene>
<organism evidence="4 5">
    <name type="scientific">Panicum miliaceum</name>
    <name type="common">Proso millet</name>
    <name type="synonym">Broomcorn millet</name>
    <dbReference type="NCBI Taxonomy" id="4540"/>
    <lineage>
        <taxon>Eukaryota</taxon>
        <taxon>Viridiplantae</taxon>
        <taxon>Streptophyta</taxon>
        <taxon>Embryophyta</taxon>
        <taxon>Tracheophyta</taxon>
        <taxon>Spermatophyta</taxon>
        <taxon>Magnoliopsida</taxon>
        <taxon>Liliopsida</taxon>
        <taxon>Poales</taxon>
        <taxon>Poaceae</taxon>
        <taxon>PACMAD clade</taxon>
        <taxon>Panicoideae</taxon>
        <taxon>Panicodae</taxon>
        <taxon>Paniceae</taxon>
        <taxon>Panicinae</taxon>
        <taxon>Panicum</taxon>
        <taxon>Panicum sect. Panicum</taxon>
    </lineage>
</organism>
<dbReference type="PROSITE" id="PS00972">
    <property type="entry name" value="USP_1"/>
    <property type="match status" value="1"/>
</dbReference>
<evidence type="ECO:0000256" key="2">
    <source>
        <dbReference type="SAM" id="MobiDB-lite"/>
    </source>
</evidence>
<dbReference type="GO" id="GO:0005634">
    <property type="term" value="C:nucleus"/>
    <property type="evidence" value="ECO:0007669"/>
    <property type="project" value="TreeGrafter"/>
</dbReference>
<evidence type="ECO:0000259" key="3">
    <source>
        <dbReference type="PROSITE" id="PS50235"/>
    </source>
</evidence>
<feature type="region of interest" description="Disordered" evidence="2">
    <location>
        <begin position="536"/>
        <end position="583"/>
    </location>
</feature>
<protein>
    <submittedName>
        <fullName evidence="4">Ubiquitin carboxyl-terminal hydrolase 23-like</fullName>
    </submittedName>
</protein>
<feature type="compositionally biased region" description="Basic residues" evidence="2">
    <location>
        <begin position="911"/>
        <end position="923"/>
    </location>
</feature>
<reference evidence="5" key="1">
    <citation type="journal article" date="2019" name="Nat. Commun.">
        <title>The genome of broomcorn millet.</title>
        <authorList>
            <person name="Zou C."/>
            <person name="Miki D."/>
            <person name="Li D."/>
            <person name="Tang Q."/>
            <person name="Xiao L."/>
            <person name="Rajput S."/>
            <person name="Deng P."/>
            <person name="Jia W."/>
            <person name="Huang R."/>
            <person name="Zhang M."/>
            <person name="Sun Y."/>
            <person name="Hu J."/>
            <person name="Fu X."/>
            <person name="Schnable P.S."/>
            <person name="Li F."/>
            <person name="Zhang H."/>
            <person name="Feng B."/>
            <person name="Zhu X."/>
            <person name="Liu R."/>
            <person name="Schnable J.C."/>
            <person name="Zhu J.-K."/>
            <person name="Zhang H."/>
        </authorList>
    </citation>
    <scope>NUCLEOTIDE SEQUENCE [LARGE SCALE GENOMIC DNA]</scope>
</reference>
<dbReference type="InterPro" id="IPR001394">
    <property type="entry name" value="Peptidase_C19_UCH"/>
</dbReference>
<dbReference type="InterPro" id="IPR038765">
    <property type="entry name" value="Papain-like_cys_pep_sf"/>
</dbReference>
<dbReference type="PROSITE" id="PS50235">
    <property type="entry name" value="USP_3"/>
    <property type="match status" value="1"/>
</dbReference>
<keyword evidence="5" id="KW-1185">Reference proteome</keyword>
<dbReference type="Proteomes" id="UP000275267">
    <property type="component" value="Unassembled WGS sequence"/>
</dbReference>
<feature type="domain" description="USP" evidence="3">
    <location>
        <begin position="90"/>
        <end position="394"/>
    </location>
</feature>
<feature type="region of interest" description="Disordered" evidence="2">
    <location>
        <begin position="447"/>
        <end position="474"/>
    </location>
</feature>
<dbReference type="GO" id="GO:0004843">
    <property type="term" value="F:cysteine-type deubiquitinase activity"/>
    <property type="evidence" value="ECO:0007669"/>
    <property type="project" value="InterPro"/>
</dbReference>